<sequence>MCGIFCEISTKSQQFQQHVCRESIHKSLSRRGPDVSGSCAFAINIDSRPVYLSFAGYVLHLRGNLTKQPIVSSSGDVLLWNGEIFGGKLTVDEFANDTEVLMKKLLTCSNNDEIIDILSSVDGPRAYIYYQDKSKLLWYGRDCFGRRSLLSCIKQDSFVLSSVGSRNLEMEFEEVPAKNIYCLHLSDIYDKPFIDAIQIYSLPLLPHKIDNNLYLYEHRCLKPIFTENQLINNNFQDKLLRFFENLNIKFHDEKNLPSICCCLAKLIHLSSDDEFTKYEVLQNTSCKCCLCENETFFDRLKAVDKVNSSSSIKYCSIELLQGQFYEILLKSVRTRVNNLPRENFNESCDKKVSGFKKPCVGVLFSGGIDSVVLASLADLCVPKHEPIDLINVAFQQHSSTFKLGSKKHQATNKTAHFDVPDRVSGRLALKELPTDRVWNFIEVDVTLDELKEERKNKIADLVYPLDSVLDDSIGCALWFAARGIGKLYSVSCNNSFSLIQEYYESPVKVLLCGMGADEQLGGYSRHRSKYESSGWDGLTAEMHMELDRISSRNLGRDDRCISDHGREVRFPFLDENVVSYLSKLPTCVKCDPRLPRGFGEKILLRELAGSLGLRYCSSLPKRAIQFGSKIAKIEGSKEKGAERCDRLK</sequence>
<evidence type="ECO:0000256" key="1">
    <source>
        <dbReference type="ARBA" id="ARBA00022605"/>
    </source>
</evidence>
<dbReference type="GeneID" id="100205729"/>
<dbReference type="RefSeq" id="XP_065657531.1">
    <property type="nucleotide sequence ID" value="XM_065801459.1"/>
</dbReference>
<gene>
    <name evidence="6" type="primary">LOC100205729</name>
</gene>
<keyword evidence="3" id="KW-0315">Glutamine amidotransferase</keyword>
<dbReference type="PANTHER" id="PTHR45937:SF1">
    <property type="entry name" value="ASPARAGINE SYNTHETASE DOMAIN-CONTAINING PROTEIN 1"/>
    <property type="match status" value="1"/>
</dbReference>
<evidence type="ECO:0000259" key="4">
    <source>
        <dbReference type="PROSITE" id="PS51278"/>
    </source>
</evidence>
<organism evidence="5 6">
    <name type="scientific">Hydra vulgaris</name>
    <name type="common">Hydra</name>
    <name type="synonym">Hydra attenuata</name>
    <dbReference type="NCBI Taxonomy" id="6087"/>
    <lineage>
        <taxon>Eukaryota</taxon>
        <taxon>Metazoa</taxon>
        <taxon>Cnidaria</taxon>
        <taxon>Hydrozoa</taxon>
        <taxon>Hydroidolina</taxon>
        <taxon>Anthoathecata</taxon>
        <taxon>Aplanulata</taxon>
        <taxon>Hydridae</taxon>
        <taxon>Hydra</taxon>
    </lineage>
</organism>
<dbReference type="PROSITE" id="PS51278">
    <property type="entry name" value="GATASE_TYPE_2"/>
    <property type="match status" value="1"/>
</dbReference>
<dbReference type="Gene3D" id="3.60.20.10">
    <property type="entry name" value="Glutamine Phosphoribosylpyrophosphate, subunit 1, domain 1"/>
    <property type="match status" value="1"/>
</dbReference>
<protein>
    <submittedName>
        <fullName evidence="6">Asparagine synthetase domain-containing protein 1 isoform X2</fullName>
    </submittedName>
</protein>
<dbReference type="PANTHER" id="PTHR45937">
    <property type="entry name" value="ASPARAGINE SYNTHETASE DOMAIN-CONTAINING PROTEIN 1"/>
    <property type="match status" value="1"/>
</dbReference>
<proteinExistence type="predicted"/>
<dbReference type="InterPro" id="IPR029055">
    <property type="entry name" value="Ntn_hydrolases_N"/>
</dbReference>
<keyword evidence="2" id="KW-0061">Asparagine biosynthesis</keyword>
<reference evidence="6" key="1">
    <citation type="submission" date="2025-08" db="UniProtKB">
        <authorList>
            <consortium name="RefSeq"/>
        </authorList>
    </citation>
    <scope>IDENTIFICATION</scope>
</reference>
<dbReference type="InterPro" id="IPR001962">
    <property type="entry name" value="Asn_synthase"/>
</dbReference>
<dbReference type="CDD" id="cd01991">
    <property type="entry name" value="Asn_synthase_B_C"/>
    <property type="match status" value="1"/>
</dbReference>
<dbReference type="Proteomes" id="UP001652625">
    <property type="component" value="Chromosome 07"/>
</dbReference>
<evidence type="ECO:0000256" key="3">
    <source>
        <dbReference type="ARBA" id="ARBA00022962"/>
    </source>
</evidence>
<accession>A0ABM4C7E9</accession>
<evidence type="ECO:0000313" key="5">
    <source>
        <dbReference type="Proteomes" id="UP001652625"/>
    </source>
</evidence>
<dbReference type="Gene3D" id="3.40.50.620">
    <property type="entry name" value="HUPs"/>
    <property type="match status" value="1"/>
</dbReference>
<dbReference type="InterPro" id="IPR051857">
    <property type="entry name" value="Asn_synthetase_domain"/>
</dbReference>
<dbReference type="Pfam" id="PF00733">
    <property type="entry name" value="Asn_synthase"/>
    <property type="match status" value="2"/>
</dbReference>
<evidence type="ECO:0000313" key="6">
    <source>
        <dbReference type="RefSeq" id="XP_065657531.1"/>
    </source>
</evidence>
<dbReference type="InterPro" id="IPR014729">
    <property type="entry name" value="Rossmann-like_a/b/a_fold"/>
</dbReference>
<evidence type="ECO:0000256" key="2">
    <source>
        <dbReference type="ARBA" id="ARBA00022888"/>
    </source>
</evidence>
<dbReference type="SUPFAM" id="SSF56235">
    <property type="entry name" value="N-terminal nucleophile aminohydrolases (Ntn hydrolases)"/>
    <property type="match status" value="1"/>
</dbReference>
<name>A0ABM4C7E9_HYDVU</name>
<dbReference type="SUPFAM" id="SSF52402">
    <property type="entry name" value="Adenine nucleotide alpha hydrolases-like"/>
    <property type="match status" value="1"/>
</dbReference>
<dbReference type="InterPro" id="IPR017932">
    <property type="entry name" value="GATase_2_dom"/>
</dbReference>
<keyword evidence="5" id="KW-1185">Reference proteome</keyword>
<feature type="domain" description="Glutamine amidotransferase type-2" evidence="4">
    <location>
        <begin position="2"/>
        <end position="186"/>
    </location>
</feature>
<keyword evidence="1" id="KW-0028">Amino-acid biosynthesis</keyword>